<name>A0A0F8YU67_9ZZZZ</name>
<sequence>SDRISDVWQEKILIKPMGDRFNGFLNKEYLYIS</sequence>
<gene>
    <name evidence="1" type="ORF">LCGC14_2777810</name>
</gene>
<evidence type="ECO:0000313" key="1">
    <source>
        <dbReference type="EMBL" id="KKK84987.1"/>
    </source>
</evidence>
<dbReference type="AlphaFoldDB" id="A0A0F8YU67"/>
<accession>A0A0F8YU67</accession>
<protein>
    <submittedName>
        <fullName evidence="1">Uncharacterized protein</fullName>
    </submittedName>
</protein>
<proteinExistence type="predicted"/>
<feature type="non-terminal residue" evidence="1">
    <location>
        <position position="1"/>
    </location>
</feature>
<organism evidence="1">
    <name type="scientific">marine sediment metagenome</name>
    <dbReference type="NCBI Taxonomy" id="412755"/>
    <lineage>
        <taxon>unclassified sequences</taxon>
        <taxon>metagenomes</taxon>
        <taxon>ecological metagenomes</taxon>
    </lineage>
</organism>
<reference evidence="1" key="1">
    <citation type="journal article" date="2015" name="Nature">
        <title>Complex archaea that bridge the gap between prokaryotes and eukaryotes.</title>
        <authorList>
            <person name="Spang A."/>
            <person name="Saw J.H."/>
            <person name="Jorgensen S.L."/>
            <person name="Zaremba-Niedzwiedzka K."/>
            <person name="Martijn J."/>
            <person name="Lind A.E."/>
            <person name="van Eijk R."/>
            <person name="Schleper C."/>
            <person name="Guy L."/>
            <person name="Ettema T.J."/>
        </authorList>
    </citation>
    <scope>NUCLEOTIDE SEQUENCE</scope>
</reference>
<comment type="caution">
    <text evidence="1">The sequence shown here is derived from an EMBL/GenBank/DDBJ whole genome shotgun (WGS) entry which is preliminary data.</text>
</comment>
<dbReference type="EMBL" id="LAZR01051514">
    <property type="protein sequence ID" value="KKK84987.1"/>
    <property type="molecule type" value="Genomic_DNA"/>
</dbReference>